<comment type="subcellular location">
    <subcellularLocation>
        <location evidence="3">Endoplasmic reticulum lumen</location>
    </subcellularLocation>
</comment>
<keyword evidence="12" id="KW-0325">Glycoprotein</keyword>
<dbReference type="AlphaFoldDB" id="A0AAD9PRS2"/>
<proteinExistence type="inferred from homology"/>
<reference evidence="14" key="1">
    <citation type="journal article" date="2023" name="G3 (Bethesda)">
        <title>Whole genome assembly and annotation of the endangered Caribbean coral Acropora cervicornis.</title>
        <authorList>
            <person name="Selwyn J.D."/>
            <person name="Vollmer S.V."/>
        </authorList>
    </citation>
    <scope>NUCLEOTIDE SEQUENCE</scope>
    <source>
        <strain evidence="14">K2</strain>
    </source>
</reference>
<reference evidence="14" key="2">
    <citation type="journal article" date="2023" name="Science">
        <title>Genomic signatures of disease resistance in endangered staghorn corals.</title>
        <authorList>
            <person name="Vollmer S.V."/>
            <person name="Selwyn J.D."/>
            <person name="Despard B.A."/>
            <person name="Roesel C.L."/>
        </authorList>
    </citation>
    <scope>NUCLEOTIDE SEQUENCE</scope>
    <source>
        <strain evidence="14">K2</strain>
    </source>
</reference>
<dbReference type="PANTHER" id="PTHR10869">
    <property type="entry name" value="PROLYL 4-HYDROXYLASE ALPHA SUBUNIT"/>
    <property type="match status" value="1"/>
</dbReference>
<evidence type="ECO:0000259" key="13">
    <source>
        <dbReference type="PROSITE" id="PS51471"/>
    </source>
</evidence>
<evidence type="ECO:0000256" key="9">
    <source>
        <dbReference type="ARBA" id="ARBA00022964"/>
    </source>
</evidence>
<evidence type="ECO:0000256" key="12">
    <source>
        <dbReference type="ARBA" id="ARBA00023180"/>
    </source>
</evidence>
<dbReference type="PROSITE" id="PS51471">
    <property type="entry name" value="FE2OG_OXY"/>
    <property type="match status" value="1"/>
</dbReference>
<dbReference type="SMART" id="SM00702">
    <property type="entry name" value="P4Hc"/>
    <property type="match status" value="1"/>
</dbReference>
<evidence type="ECO:0000256" key="5">
    <source>
        <dbReference type="ARBA" id="ARBA00012269"/>
    </source>
</evidence>
<dbReference type="InterPro" id="IPR044862">
    <property type="entry name" value="Pro_4_hyd_alph_FE2OG_OXY"/>
</dbReference>
<dbReference type="Gene3D" id="2.60.120.620">
    <property type="entry name" value="q2cbj1_9rhob like domain"/>
    <property type="match status" value="1"/>
</dbReference>
<evidence type="ECO:0000256" key="2">
    <source>
        <dbReference type="ARBA" id="ARBA00002035"/>
    </source>
</evidence>
<feature type="domain" description="Fe2OG dioxygenase" evidence="13">
    <location>
        <begin position="319"/>
        <end position="426"/>
    </location>
</feature>
<comment type="similarity">
    <text evidence="4">Belongs to the P4HA family.</text>
</comment>
<evidence type="ECO:0000256" key="4">
    <source>
        <dbReference type="ARBA" id="ARBA00006511"/>
    </source>
</evidence>
<dbReference type="GO" id="GO:0004656">
    <property type="term" value="F:procollagen-proline 4-dioxygenase activity"/>
    <property type="evidence" value="ECO:0007669"/>
    <property type="project" value="UniProtKB-EC"/>
</dbReference>
<comment type="caution">
    <text evidence="14">The sequence shown here is derived from an EMBL/GenBank/DDBJ whole genome shotgun (WGS) entry which is preliminary data.</text>
</comment>
<feature type="non-terminal residue" evidence="14">
    <location>
        <position position="441"/>
    </location>
</feature>
<dbReference type="EC" id="1.14.11.2" evidence="5"/>
<dbReference type="GO" id="GO:0005788">
    <property type="term" value="C:endoplasmic reticulum lumen"/>
    <property type="evidence" value="ECO:0007669"/>
    <property type="project" value="UniProtKB-SubCell"/>
</dbReference>
<dbReference type="GO" id="GO:0005506">
    <property type="term" value="F:iron ion binding"/>
    <property type="evidence" value="ECO:0007669"/>
    <property type="project" value="InterPro"/>
</dbReference>
<evidence type="ECO:0000313" key="15">
    <source>
        <dbReference type="Proteomes" id="UP001249851"/>
    </source>
</evidence>
<dbReference type="GO" id="GO:0031418">
    <property type="term" value="F:L-ascorbic acid binding"/>
    <property type="evidence" value="ECO:0007669"/>
    <property type="project" value="UniProtKB-KW"/>
</dbReference>
<evidence type="ECO:0000256" key="6">
    <source>
        <dbReference type="ARBA" id="ARBA00022723"/>
    </source>
</evidence>
<keyword evidence="15" id="KW-1185">Reference proteome</keyword>
<keyword evidence="10" id="KW-0560">Oxidoreductase</keyword>
<dbReference type="Pfam" id="PF13640">
    <property type="entry name" value="2OG-FeII_Oxy_3"/>
    <property type="match status" value="1"/>
</dbReference>
<dbReference type="InterPro" id="IPR011990">
    <property type="entry name" value="TPR-like_helical_dom_sf"/>
</dbReference>
<accession>A0AAD9PRS2</accession>
<comment type="function">
    <text evidence="2">Catalyzes the post-translational formation of 4-hydroxyproline in -Xaa-Pro-Gly- sequences in collagens and other proteins.</text>
</comment>
<dbReference type="InterPro" id="IPR006620">
    <property type="entry name" value="Pro_4_hyd_alph"/>
</dbReference>
<keyword evidence="7" id="KW-0256">Endoplasmic reticulum</keyword>
<evidence type="ECO:0000256" key="10">
    <source>
        <dbReference type="ARBA" id="ARBA00023002"/>
    </source>
</evidence>
<dbReference type="Proteomes" id="UP001249851">
    <property type="component" value="Unassembled WGS sequence"/>
</dbReference>
<evidence type="ECO:0000256" key="8">
    <source>
        <dbReference type="ARBA" id="ARBA00022896"/>
    </source>
</evidence>
<sequence length="441" mass="50533">SKGTRSESSVGKETYNFHCFSLSELVELIKEHNDSFPDLEDLKGCALAILRIQEVYHISAKKIADGNLSSKTRSPELSAVHCLELGVMKHHWEQYEEAYGWLTEAWERLTPQDNRSGITTYDVLQYLIWAEYKTGRFESALNHTNVLIEEVHRQSKIYYESRLKRMQDGQHYHEENEEEISSEENTKPELKQDFMLHYEKLCRGAANKSQAHQDQLTCHYFNKHPLLFLKPAKIEIANLKPNIYLIHDVIRDTDIEFIKDLAMPRLERATVTNRNTGKLEFADYRISKSAWLEDYEGDIIERLSLKLEAITGLSTARVHCEALQVVNYGSGGQYEPHVDHALTNKSAIFDMGMGNRIATVLIYMTDVEAGGSTVFLDAETIIKPQKGTAAFWFNLLKSGEPDQSTRHAACPVIVGTKWVSNKWIHEHGQEFRRKCGLNPAE</sequence>
<dbReference type="Gene3D" id="1.25.40.10">
    <property type="entry name" value="Tetratricopeptide repeat domain"/>
    <property type="match status" value="1"/>
</dbReference>
<dbReference type="Pfam" id="PF08336">
    <property type="entry name" value="P4Ha_N"/>
    <property type="match status" value="1"/>
</dbReference>
<dbReference type="FunFam" id="2.60.120.620:FF:000001">
    <property type="entry name" value="Prolyl 4-hydroxylase subunit alpha 2"/>
    <property type="match status" value="1"/>
</dbReference>
<comment type="cofactor">
    <cofactor evidence="1">
        <name>L-ascorbate</name>
        <dbReference type="ChEBI" id="CHEBI:38290"/>
    </cofactor>
</comment>
<evidence type="ECO:0000256" key="1">
    <source>
        <dbReference type="ARBA" id="ARBA00001961"/>
    </source>
</evidence>
<evidence type="ECO:0000256" key="11">
    <source>
        <dbReference type="ARBA" id="ARBA00023004"/>
    </source>
</evidence>
<evidence type="ECO:0000313" key="14">
    <source>
        <dbReference type="EMBL" id="KAK2547701.1"/>
    </source>
</evidence>
<gene>
    <name evidence="14" type="ORF">P5673_032263</name>
</gene>
<keyword evidence="8" id="KW-0847">Vitamin C</keyword>
<name>A0AAD9PRS2_ACRCE</name>
<dbReference type="PANTHER" id="PTHR10869:SF244">
    <property type="entry name" value="PROLYL 4-HYDROXYLASE SUBUNIT ALPHA-2"/>
    <property type="match status" value="1"/>
</dbReference>
<protein>
    <recommendedName>
        <fullName evidence="5">procollagen-proline 4-dioxygenase</fullName>
        <ecNumber evidence="5">1.14.11.2</ecNumber>
    </recommendedName>
</protein>
<keyword evidence="11" id="KW-0408">Iron</keyword>
<dbReference type="EMBL" id="JARQWQ010000171">
    <property type="protein sequence ID" value="KAK2547701.1"/>
    <property type="molecule type" value="Genomic_DNA"/>
</dbReference>
<evidence type="ECO:0000256" key="3">
    <source>
        <dbReference type="ARBA" id="ARBA00004319"/>
    </source>
</evidence>
<keyword evidence="9" id="KW-0223">Dioxygenase</keyword>
<dbReference type="InterPro" id="IPR045054">
    <property type="entry name" value="P4HA-like"/>
</dbReference>
<keyword evidence="6" id="KW-0479">Metal-binding</keyword>
<dbReference type="InterPro" id="IPR005123">
    <property type="entry name" value="Oxoglu/Fe-dep_dioxygenase_dom"/>
</dbReference>
<evidence type="ECO:0000256" key="7">
    <source>
        <dbReference type="ARBA" id="ARBA00022824"/>
    </source>
</evidence>
<organism evidence="14 15">
    <name type="scientific">Acropora cervicornis</name>
    <name type="common">Staghorn coral</name>
    <dbReference type="NCBI Taxonomy" id="6130"/>
    <lineage>
        <taxon>Eukaryota</taxon>
        <taxon>Metazoa</taxon>
        <taxon>Cnidaria</taxon>
        <taxon>Anthozoa</taxon>
        <taxon>Hexacorallia</taxon>
        <taxon>Scleractinia</taxon>
        <taxon>Astrocoeniina</taxon>
        <taxon>Acroporidae</taxon>
        <taxon>Acropora</taxon>
    </lineage>
</organism>
<dbReference type="InterPro" id="IPR013547">
    <property type="entry name" value="P4H_N"/>
</dbReference>